<comment type="caution">
    <text evidence="1">The sequence shown here is derived from an EMBL/GenBank/DDBJ whole genome shotgun (WGS) entry which is preliminary data.</text>
</comment>
<evidence type="ECO:0000313" key="2">
    <source>
        <dbReference type="Proteomes" id="UP001341840"/>
    </source>
</evidence>
<sequence>MTGSVLTASLPLRVSGPLFCSRRSSSPPDTSALESCCRCRLRLSSLLLRSAVTLPLESSLRMITALSTSATPDRRHICAALGSAPVMFSKSMAVIYKFSQVHHLHNPYDGNSLNLINFCAVAVVLKRKERLKS</sequence>
<gene>
    <name evidence="1" type="ORF">PIB30_030744</name>
</gene>
<protein>
    <submittedName>
        <fullName evidence="1">Uncharacterized protein</fullName>
    </submittedName>
</protein>
<name>A0ABU6WBW3_9FABA</name>
<keyword evidence="2" id="KW-1185">Reference proteome</keyword>
<reference evidence="1 2" key="1">
    <citation type="journal article" date="2023" name="Plants (Basel)">
        <title>Bridging the Gap: Combining Genomics and Transcriptomics Approaches to Understand Stylosanthes scabra, an Orphan Legume from the Brazilian Caatinga.</title>
        <authorList>
            <person name="Ferreira-Neto J.R.C."/>
            <person name="da Silva M.D."/>
            <person name="Binneck E."/>
            <person name="de Melo N.F."/>
            <person name="da Silva R.H."/>
            <person name="de Melo A.L.T.M."/>
            <person name="Pandolfi V."/>
            <person name="Bustamante F.O."/>
            <person name="Brasileiro-Vidal A.C."/>
            <person name="Benko-Iseppon A.M."/>
        </authorList>
    </citation>
    <scope>NUCLEOTIDE SEQUENCE [LARGE SCALE GENOMIC DNA]</scope>
    <source>
        <tissue evidence="1">Leaves</tissue>
    </source>
</reference>
<dbReference type="Proteomes" id="UP001341840">
    <property type="component" value="Unassembled WGS sequence"/>
</dbReference>
<dbReference type="EMBL" id="JASCZI010181372">
    <property type="protein sequence ID" value="MED6182665.1"/>
    <property type="molecule type" value="Genomic_DNA"/>
</dbReference>
<accession>A0ABU6WBW3</accession>
<proteinExistence type="predicted"/>
<organism evidence="1 2">
    <name type="scientific">Stylosanthes scabra</name>
    <dbReference type="NCBI Taxonomy" id="79078"/>
    <lineage>
        <taxon>Eukaryota</taxon>
        <taxon>Viridiplantae</taxon>
        <taxon>Streptophyta</taxon>
        <taxon>Embryophyta</taxon>
        <taxon>Tracheophyta</taxon>
        <taxon>Spermatophyta</taxon>
        <taxon>Magnoliopsida</taxon>
        <taxon>eudicotyledons</taxon>
        <taxon>Gunneridae</taxon>
        <taxon>Pentapetalae</taxon>
        <taxon>rosids</taxon>
        <taxon>fabids</taxon>
        <taxon>Fabales</taxon>
        <taxon>Fabaceae</taxon>
        <taxon>Papilionoideae</taxon>
        <taxon>50 kb inversion clade</taxon>
        <taxon>dalbergioids sensu lato</taxon>
        <taxon>Dalbergieae</taxon>
        <taxon>Pterocarpus clade</taxon>
        <taxon>Stylosanthes</taxon>
    </lineage>
</organism>
<evidence type="ECO:0000313" key="1">
    <source>
        <dbReference type="EMBL" id="MED6182665.1"/>
    </source>
</evidence>